<sequence length="61" mass="7163">MLFVSFLLNSHAVCLVDSCYHILEVNCISFSLYFFSFAFFFIDCVTFWFGKGCKYKHGCCY</sequence>
<evidence type="ECO:0000313" key="3">
    <source>
        <dbReference type="EMBL" id="OTG05458.1"/>
    </source>
</evidence>
<organism evidence="3 4">
    <name type="scientific">Helianthus annuus</name>
    <name type="common">Common sunflower</name>
    <dbReference type="NCBI Taxonomy" id="4232"/>
    <lineage>
        <taxon>Eukaryota</taxon>
        <taxon>Viridiplantae</taxon>
        <taxon>Streptophyta</taxon>
        <taxon>Embryophyta</taxon>
        <taxon>Tracheophyta</taxon>
        <taxon>Spermatophyta</taxon>
        <taxon>Magnoliopsida</taxon>
        <taxon>eudicotyledons</taxon>
        <taxon>Gunneridae</taxon>
        <taxon>Pentapetalae</taxon>
        <taxon>asterids</taxon>
        <taxon>campanulids</taxon>
        <taxon>Asterales</taxon>
        <taxon>Asteraceae</taxon>
        <taxon>Asteroideae</taxon>
        <taxon>Heliantheae alliance</taxon>
        <taxon>Heliantheae</taxon>
        <taxon>Helianthus</taxon>
    </lineage>
</organism>
<dbReference type="InParanoid" id="A0A251T2X9"/>
<keyword evidence="1" id="KW-1133">Transmembrane helix</keyword>
<reference evidence="2 4" key="1">
    <citation type="journal article" date="2017" name="Nature">
        <title>The sunflower genome provides insights into oil metabolism, flowering and Asterid evolution.</title>
        <authorList>
            <person name="Badouin H."/>
            <person name="Gouzy J."/>
            <person name="Grassa C.J."/>
            <person name="Murat F."/>
            <person name="Staton S.E."/>
            <person name="Cottret L."/>
            <person name="Lelandais-Briere C."/>
            <person name="Owens G.L."/>
            <person name="Carrere S."/>
            <person name="Mayjonade B."/>
            <person name="Legrand L."/>
            <person name="Gill N."/>
            <person name="Kane N.C."/>
            <person name="Bowers J.E."/>
            <person name="Hubner S."/>
            <person name="Bellec A."/>
            <person name="Berard A."/>
            <person name="Berges H."/>
            <person name="Blanchet N."/>
            <person name="Boniface M.C."/>
            <person name="Brunel D."/>
            <person name="Catrice O."/>
            <person name="Chaidir N."/>
            <person name="Claudel C."/>
            <person name="Donnadieu C."/>
            <person name="Faraut T."/>
            <person name="Fievet G."/>
            <person name="Helmstetter N."/>
            <person name="King M."/>
            <person name="Knapp S.J."/>
            <person name="Lai Z."/>
            <person name="Le Paslier M.C."/>
            <person name="Lippi Y."/>
            <person name="Lorenzon L."/>
            <person name="Mandel J.R."/>
            <person name="Marage G."/>
            <person name="Marchand G."/>
            <person name="Marquand E."/>
            <person name="Bret-Mestries E."/>
            <person name="Morien E."/>
            <person name="Nambeesan S."/>
            <person name="Nguyen T."/>
            <person name="Pegot-Espagnet P."/>
            <person name="Pouilly N."/>
            <person name="Raftis F."/>
            <person name="Sallet E."/>
            <person name="Schiex T."/>
            <person name="Thomas J."/>
            <person name="Vandecasteele C."/>
            <person name="Vares D."/>
            <person name="Vear F."/>
            <person name="Vautrin S."/>
            <person name="Crespi M."/>
            <person name="Mangin B."/>
            <person name="Burke J.M."/>
            <person name="Salse J."/>
            <person name="Munos S."/>
            <person name="Vincourt P."/>
            <person name="Rieseberg L.H."/>
            <person name="Langlade N.B."/>
        </authorList>
    </citation>
    <scope>NUCLEOTIDE SEQUENCE [LARGE SCALE GENOMIC DNA]</scope>
    <source>
        <strain evidence="4">cv. SF193</strain>
        <tissue evidence="2">Leaves</tissue>
    </source>
</reference>
<keyword evidence="1" id="KW-0812">Transmembrane</keyword>
<feature type="transmembrane region" description="Helical" evidence="1">
    <location>
        <begin position="28"/>
        <end position="49"/>
    </location>
</feature>
<evidence type="ECO:0000313" key="2">
    <source>
        <dbReference type="EMBL" id="KAF5778359.1"/>
    </source>
</evidence>
<reference evidence="3" key="2">
    <citation type="submission" date="2017-02" db="EMBL/GenBank/DDBJ databases">
        <title>Sunflower complete genome.</title>
        <authorList>
            <person name="Langlade N."/>
            <person name="Munos S."/>
        </authorList>
    </citation>
    <scope>NUCLEOTIDE SEQUENCE [LARGE SCALE GENOMIC DNA]</scope>
    <source>
        <tissue evidence="3">Leaves</tissue>
    </source>
</reference>
<dbReference type="EMBL" id="MNCJ02000327">
    <property type="protein sequence ID" value="KAF5778359.1"/>
    <property type="molecule type" value="Genomic_DNA"/>
</dbReference>
<accession>A0A251T2X9</accession>
<evidence type="ECO:0000256" key="1">
    <source>
        <dbReference type="SAM" id="Phobius"/>
    </source>
</evidence>
<dbReference type="Proteomes" id="UP000215914">
    <property type="component" value="Chromosome 12"/>
</dbReference>
<reference evidence="2" key="3">
    <citation type="submission" date="2020-06" db="EMBL/GenBank/DDBJ databases">
        <title>Helianthus annuus Genome sequencing and assembly Release 2.</title>
        <authorList>
            <person name="Gouzy J."/>
            <person name="Langlade N."/>
            <person name="Munos S."/>
        </authorList>
    </citation>
    <scope>NUCLEOTIDE SEQUENCE</scope>
    <source>
        <tissue evidence="2">Leaves</tissue>
    </source>
</reference>
<protein>
    <submittedName>
        <fullName evidence="3">Uncharacterized protein</fullName>
    </submittedName>
</protein>
<keyword evidence="4" id="KW-1185">Reference proteome</keyword>
<keyword evidence="1" id="KW-0472">Membrane</keyword>
<dbReference type="EMBL" id="CM007901">
    <property type="protein sequence ID" value="OTG05458.1"/>
    <property type="molecule type" value="Genomic_DNA"/>
</dbReference>
<dbReference type="AlphaFoldDB" id="A0A251T2X9"/>
<name>A0A251T2X9_HELAN</name>
<gene>
    <name evidence="3" type="ORF">HannXRQ_Chr12g0373761</name>
    <name evidence="2" type="ORF">HanXRQr2_Chr12g0546521</name>
</gene>
<evidence type="ECO:0000313" key="4">
    <source>
        <dbReference type="Proteomes" id="UP000215914"/>
    </source>
</evidence>
<dbReference type="Gramene" id="mRNA:HanXRQr2_Chr12g0546521">
    <property type="protein sequence ID" value="CDS:HanXRQr2_Chr12g0546521.1"/>
    <property type="gene ID" value="HanXRQr2_Chr12g0546521"/>
</dbReference>
<proteinExistence type="predicted"/>